<dbReference type="EMBL" id="CAXAMM010023581">
    <property type="protein sequence ID" value="CAK9053864.1"/>
    <property type="molecule type" value="Genomic_DNA"/>
</dbReference>
<dbReference type="Proteomes" id="UP001642464">
    <property type="component" value="Unassembled WGS sequence"/>
</dbReference>
<proteinExistence type="predicted"/>
<reference evidence="1 2" key="1">
    <citation type="submission" date="2024-02" db="EMBL/GenBank/DDBJ databases">
        <authorList>
            <person name="Chen Y."/>
            <person name="Shah S."/>
            <person name="Dougan E. K."/>
            <person name="Thang M."/>
            <person name="Chan C."/>
        </authorList>
    </citation>
    <scope>NUCLEOTIDE SEQUENCE [LARGE SCALE GENOMIC DNA]</scope>
</reference>
<protein>
    <submittedName>
        <fullName evidence="1">Uncharacterized protein</fullName>
    </submittedName>
</protein>
<comment type="caution">
    <text evidence="1">The sequence shown here is derived from an EMBL/GenBank/DDBJ whole genome shotgun (WGS) entry which is preliminary data.</text>
</comment>
<feature type="non-terminal residue" evidence="1">
    <location>
        <position position="1"/>
    </location>
</feature>
<evidence type="ECO:0000313" key="1">
    <source>
        <dbReference type="EMBL" id="CAK9053864.1"/>
    </source>
</evidence>
<sequence length="113" mass="11623">ADESVTASIAGGSLDLSWLRCEHALDAAPGRSVLYPQSWIWGFPVCGSGGYFAQPHLVFSCHPGCDDGTSCLSKNPIAICSFVGATTGEGQIAVLSLVSACDLSLGKDLGSFV</sequence>
<keyword evidence="2" id="KW-1185">Reference proteome</keyword>
<organism evidence="1 2">
    <name type="scientific">Durusdinium trenchii</name>
    <dbReference type="NCBI Taxonomy" id="1381693"/>
    <lineage>
        <taxon>Eukaryota</taxon>
        <taxon>Sar</taxon>
        <taxon>Alveolata</taxon>
        <taxon>Dinophyceae</taxon>
        <taxon>Suessiales</taxon>
        <taxon>Symbiodiniaceae</taxon>
        <taxon>Durusdinium</taxon>
    </lineage>
</organism>
<accession>A0ABP0MQZ3</accession>
<evidence type="ECO:0000313" key="2">
    <source>
        <dbReference type="Proteomes" id="UP001642464"/>
    </source>
</evidence>
<name>A0ABP0MQZ3_9DINO</name>
<gene>
    <name evidence="1" type="ORF">SCF082_LOCUS29318</name>
</gene>